<keyword evidence="4" id="KW-1185">Reference proteome</keyword>
<organism evidence="2">
    <name type="scientific">Hexamita inflata</name>
    <dbReference type="NCBI Taxonomy" id="28002"/>
    <lineage>
        <taxon>Eukaryota</taxon>
        <taxon>Metamonada</taxon>
        <taxon>Diplomonadida</taxon>
        <taxon>Hexamitidae</taxon>
        <taxon>Hexamitinae</taxon>
        <taxon>Hexamita</taxon>
    </lineage>
</organism>
<sequence>MSQIKQQKSLADHMIYEFKAQKDVLLFAFAFIPIVICYSFAYLQTKTITFSNVKILTRIVIIVQILMFLTQVMVWKSCTETIIVRTFGQVGFLTSYLWSRLLQASTDAYLDSSLKATLLIPERLFMTIYLIRILKYIMMLNQIVQVNKFQNSSQYFQAKSK</sequence>
<feature type="transmembrane region" description="Helical" evidence="1">
    <location>
        <begin position="118"/>
        <end position="138"/>
    </location>
</feature>
<comment type="caution">
    <text evidence="2">The sequence shown here is derived from an EMBL/GenBank/DDBJ whole genome shotgun (WGS) entry which is preliminary data.</text>
</comment>
<feature type="transmembrane region" description="Helical" evidence="1">
    <location>
        <begin position="55"/>
        <end position="75"/>
    </location>
</feature>
<keyword evidence="1" id="KW-1133">Transmembrane helix</keyword>
<evidence type="ECO:0000313" key="4">
    <source>
        <dbReference type="Proteomes" id="UP001642409"/>
    </source>
</evidence>
<dbReference type="AlphaFoldDB" id="A0AA86QDS0"/>
<keyword evidence="1" id="KW-0812">Transmembrane</keyword>
<evidence type="ECO:0000256" key="1">
    <source>
        <dbReference type="SAM" id="Phobius"/>
    </source>
</evidence>
<gene>
    <name evidence="3" type="ORF">HINF_LOCUS33298</name>
    <name evidence="2" type="ORF">HINF_LOCUS38829</name>
</gene>
<dbReference type="EMBL" id="CAXDID020000115">
    <property type="protein sequence ID" value="CAL6030421.1"/>
    <property type="molecule type" value="Genomic_DNA"/>
</dbReference>
<proteinExistence type="predicted"/>
<accession>A0AA86QDS0</accession>
<keyword evidence="1" id="KW-0472">Membrane</keyword>
<protein>
    <submittedName>
        <fullName evidence="3">Hypothetical_protein</fullName>
    </submittedName>
</protein>
<evidence type="ECO:0000313" key="2">
    <source>
        <dbReference type="EMBL" id="CAI9951184.1"/>
    </source>
</evidence>
<reference evidence="3 4" key="2">
    <citation type="submission" date="2024-07" db="EMBL/GenBank/DDBJ databases">
        <authorList>
            <person name="Akdeniz Z."/>
        </authorList>
    </citation>
    <scope>NUCLEOTIDE SEQUENCE [LARGE SCALE GENOMIC DNA]</scope>
</reference>
<reference evidence="2" key="1">
    <citation type="submission" date="2023-06" db="EMBL/GenBank/DDBJ databases">
        <authorList>
            <person name="Kurt Z."/>
        </authorList>
    </citation>
    <scope>NUCLEOTIDE SEQUENCE</scope>
</reference>
<dbReference type="Proteomes" id="UP001642409">
    <property type="component" value="Unassembled WGS sequence"/>
</dbReference>
<name>A0AA86QDS0_9EUKA</name>
<dbReference type="EMBL" id="CATOUU010000822">
    <property type="protein sequence ID" value="CAI9951184.1"/>
    <property type="molecule type" value="Genomic_DNA"/>
</dbReference>
<feature type="transmembrane region" description="Helical" evidence="1">
    <location>
        <begin position="24"/>
        <end position="43"/>
    </location>
</feature>
<evidence type="ECO:0000313" key="3">
    <source>
        <dbReference type="EMBL" id="CAL6030421.1"/>
    </source>
</evidence>
<feature type="transmembrane region" description="Helical" evidence="1">
    <location>
        <begin position="82"/>
        <end position="98"/>
    </location>
</feature>